<dbReference type="PROSITE" id="PS00711">
    <property type="entry name" value="LIPOXYGENASE_1"/>
    <property type="match status" value="1"/>
</dbReference>
<evidence type="ECO:0000256" key="10">
    <source>
        <dbReference type="ARBA" id="ARBA00023098"/>
    </source>
</evidence>
<dbReference type="eggNOG" id="ENOG502QQSP">
    <property type="taxonomic scope" value="Eukaryota"/>
</dbReference>
<dbReference type="InterPro" id="IPR000907">
    <property type="entry name" value="LipOase"/>
</dbReference>
<evidence type="ECO:0000256" key="6">
    <source>
        <dbReference type="ARBA" id="ARBA00022832"/>
    </source>
</evidence>
<evidence type="ECO:0000256" key="7">
    <source>
        <dbReference type="ARBA" id="ARBA00022964"/>
    </source>
</evidence>
<evidence type="ECO:0000256" key="14">
    <source>
        <dbReference type="SAM" id="MobiDB-lite"/>
    </source>
</evidence>
<dbReference type="Gene3D" id="1.20.245.10">
    <property type="entry name" value="Lipoxygenase-1, Domain 5"/>
    <property type="match status" value="1"/>
</dbReference>
<protein>
    <submittedName>
        <fullName evidence="17">Lipoxygenase</fullName>
    </submittedName>
</protein>
<dbReference type="InParanoid" id="D8TFY6"/>
<keyword evidence="5" id="KW-0925">Oxylipin biosynthesis</keyword>
<dbReference type="HOGENOM" id="CLU_004282_0_0_1"/>
<dbReference type="EMBL" id="GL377875">
    <property type="protein sequence ID" value="EFJ04433.1"/>
    <property type="molecule type" value="Genomic_DNA"/>
</dbReference>
<keyword evidence="10" id="KW-0443">Lipid metabolism</keyword>
<keyword evidence="11" id="KW-0275">Fatty acid biosynthesis</keyword>
<organism evidence="18">
    <name type="scientific">Selaginella moellendorffii</name>
    <name type="common">Spikemoss</name>
    <dbReference type="NCBI Taxonomy" id="88036"/>
    <lineage>
        <taxon>Eukaryota</taxon>
        <taxon>Viridiplantae</taxon>
        <taxon>Streptophyta</taxon>
        <taxon>Embryophyta</taxon>
        <taxon>Tracheophyta</taxon>
        <taxon>Lycopodiopsida</taxon>
        <taxon>Selaginellales</taxon>
        <taxon>Selaginellaceae</taxon>
        <taxon>Selaginella</taxon>
    </lineage>
</organism>
<keyword evidence="18" id="KW-1185">Reference proteome</keyword>
<evidence type="ECO:0000259" key="15">
    <source>
        <dbReference type="PROSITE" id="PS50095"/>
    </source>
</evidence>
<proteinExistence type="inferred from homology"/>
<evidence type="ECO:0000256" key="1">
    <source>
        <dbReference type="ARBA" id="ARBA00001962"/>
    </source>
</evidence>
<evidence type="ECO:0000256" key="4">
    <source>
        <dbReference type="ARBA" id="ARBA00022723"/>
    </source>
</evidence>
<feature type="region of interest" description="Disordered" evidence="14">
    <location>
        <begin position="155"/>
        <end position="179"/>
    </location>
</feature>
<comment type="similarity">
    <text evidence="2 13">Belongs to the lipoxygenase family.</text>
</comment>
<dbReference type="AlphaFoldDB" id="D8TFY6"/>
<dbReference type="PRINTS" id="PR00468">
    <property type="entry name" value="PLTLPOXGNASE"/>
</dbReference>
<dbReference type="GO" id="GO:0006633">
    <property type="term" value="P:fatty acid biosynthetic process"/>
    <property type="evidence" value="ECO:0007669"/>
    <property type="project" value="UniProtKB-KW"/>
</dbReference>
<dbReference type="PROSITE" id="PS50095">
    <property type="entry name" value="PLAT"/>
    <property type="match status" value="1"/>
</dbReference>
<dbReference type="InterPro" id="IPR001024">
    <property type="entry name" value="PLAT/LH2_dom"/>
</dbReference>
<dbReference type="PANTHER" id="PTHR11771">
    <property type="entry name" value="LIPOXYGENASE"/>
    <property type="match status" value="1"/>
</dbReference>
<dbReference type="STRING" id="88036.D8TFY6"/>
<evidence type="ECO:0000256" key="12">
    <source>
        <dbReference type="PROSITE-ProRule" id="PRU00152"/>
    </source>
</evidence>
<evidence type="ECO:0000313" key="17">
    <source>
        <dbReference type="EMBL" id="EFJ04433.1"/>
    </source>
</evidence>
<keyword evidence="8 13" id="KW-0560">Oxidoreductase</keyword>
<evidence type="ECO:0000259" key="16">
    <source>
        <dbReference type="PROSITE" id="PS51393"/>
    </source>
</evidence>
<dbReference type="FunFam" id="1.20.245.10:FF:000002">
    <property type="entry name" value="Lipoxygenase"/>
    <property type="match status" value="1"/>
</dbReference>
<dbReference type="GO" id="GO:0046872">
    <property type="term" value="F:metal ion binding"/>
    <property type="evidence" value="ECO:0007669"/>
    <property type="project" value="UniProtKB-KW"/>
</dbReference>
<dbReference type="InterPro" id="IPR036392">
    <property type="entry name" value="PLAT/LH2_dom_sf"/>
</dbReference>
<dbReference type="PROSITE" id="PS51393">
    <property type="entry name" value="LIPOXYGENASE_3"/>
    <property type="match status" value="1"/>
</dbReference>
<name>D8TFY6_SELML</name>
<dbReference type="InterPro" id="IPR001246">
    <property type="entry name" value="LipOase_plant"/>
</dbReference>
<evidence type="ECO:0000256" key="5">
    <source>
        <dbReference type="ARBA" id="ARBA00022767"/>
    </source>
</evidence>
<comment type="caution">
    <text evidence="12">Lacks conserved residue(s) required for the propagation of feature annotation.</text>
</comment>
<feature type="domain" description="Lipoxygenase" evidence="16">
    <location>
        <begin position="90"/>
        <end position="789"/>
    </location>
</feature>
<comment type="cofactor">
    <cofactor evidence="1 13">
        <name>Fe cation</name>
        <dbReference type="ChEBI" id="CHEBI:24875"/>
    </cofactor>
</comment>
<dbReference type="SMART" id="SM00308">
    <property type="entry name" value="LH2"/>
    <property type="match status" value="1"/>
</dbReference>
<dbReference type="PRINTS" id="PR00087">
    <property type="entry name" value="LIPOXYGENASE"/>
</dbReference>
<dbReference type="Gene3D" id="2.60.60.20">
    <property type="entry name" value="PLAT/LH2 domain"/>
    <property type="match status" value="1"/>
</dbReference>
<dbReference type="OMA" id="NISVMEQ"/>
<dbReference type="Pfam" id="PF00305">
    <property type="entry name" value="Lipoxygenase"/>
    <property type="match status" value="1"/>
</dbReference>
<evidence type="ECO:0000256" key="9">
    <source>
        <dbReference type="ARBA" id="ARBA00023004"/>
    </source>
</evidence>
<evidence type="ECO:0000256" key="13">
    <source>
        <dbReference type="RuleBase" id="RU003974"/>
    </source>
</evidence>
<evidence type="ECO:0000256" key="3">
    <source>
        <dbReference type="ARBA" id="ARBA00022516"/>
    </source>
</evidence>
<feature type="domain" description="PLAT" evidence="15">
    <location>
        <begin position="1"/>
        <end position="88"/>
    </location>
</feature>
<dbReference type="InterPro" id="IPR013819">
    <property type="entry name" value="LipOase_C"/>
</dbReference>
<keyword evidence="4 13" id="KW-0479">Metal-binding</keyword>
<dbReference type="InterPro" id="IPR027433">
    <property type="entry name" value="Lipoxygenase_dom_3"/>
</dbReference>
<evidence type="ECO:0000256" key="8">
    <source>
        <dbReference type="ARBA" id="ARBA00023002"/>
    </source>
</evidence>
<dbReference type="SUPFAM" id="SSF48484">
    <property type="entry name" value="Lipoxigenase"/>
    <property type="match status" value="1"/>
</dbReference>
<dbReference type="InterPro" id="IPR020833">
    <property type="entry name" value="LipOase_Fe_BS"/>
</dbReference>
<dbReference type="InterPro" id="IPR036226">
    <property type="entry name" value="LipOase_C_sf"/>
</dbReference>
<dbReference type="Proteomes" id="UP000001514">
    <property type="component" value="Unassembled WGS sequence"/>
</dbReference>
<evidence type="ECO:0000256" key="2">
    <source>
        <dbReference type="ARBA" id="ARBA00009419"/>
    </source>
</evidence>
<dbReference type="KEGG" id="smo:SELMODRAFT_163446"/>
<dbReference type="Gene3D" id="3.10.450.60">
    <property type="match status" value="1"/>
</dbReference>
<dbReference type="Gene3D" id="4.10.375.10">
    <property type="entry name" value="Lipoxygenase-1, Domain 2"/>
    <property type="match status" value="1"/>
</dbReference>
<dbReference type="Gene3D" id="4.10.372.10">
    <property type="entry name" value="Lipoxygenase-1, Domain 3"/>
    <property type="match status" value="1"/>
</dbReference>
<keyword evidence="9 13" id="KW-0408">Iron</keyword>
<dbReference type="Gramene" id="EFJ04433">
    <property type="protein sequence ID" value="EFJ04433"/>
    <property type="gene ID" value="SELMODRAFT_163446"/>
</dbReference>
<accession>D8TFY6</accession>
<dbReference type="GO" id="GO:0031408">
    <property type="term" value="P:oxylipin biosynthetic process"/>
    <property type="evidence" value="ECO:0007669"/>
    <property type="project" value="UniProtKB-KW"/>
</dbReference>
<sequence length="789" mass="89078">MSDVVPISHWYCARDRIEASGCITYKVQIVVDKSFGNVGAVRIGNAHPNEFFLSTFHIVQPDGTSAYFTSDSWLHPTAENCPRIFFRNKVCLPGNTPLGLRNFRARELQDIQGDGTGERKDSDRVYDYDVYNDLGNPDNDIELRRPVLGGGEFAYPRRVRTGRPPTQTDPRSESLPPGIDNMYVPSDETFMREKNSNFVGDTIKAAAHYLVPAIKSAYRRDKSPYFQSFEQIIALYDDGIELGQDVSSTNANEKKKLRNPFTLINQLTDTDKTNNSLLKYPLPQIIQDDCESWMLDYEFGRQTIAGLNPMIIKKLESYPPVSSLDPKIFGPKATALKDEHILDQLNGLTVQEALEANKLFILDYHDAFLPYLNRINAQEGKKTYATRTILFLTDRGVLKPIAIELSLPAATATGQRKNRVFVCSDTPKRDWAWEVAKGHVAVNDCGYHQLISHWLRTHAVMEPFIIAMHRQLSILHPIYLLLIPHFKDTMTINSKARQSLINASGIIEANFTPGKYSIEISAVVYGSQWRFDQQGLPADLIARGMATPNPKARHGLDLLIEDYPYAVDGLNLWSALKQWVTDYTDIFYKDDASVRDDTELQAWWQEIVNVGHADKKVGWTDLNTKANLIEALTTMIWIPSCHHAAVNFGQYAYAGFPVNRPTIAHKLIPDEDTEEYKQLRRGEKFYLSSFSTKVEATQVMTTIEILSTHSSDEEYLGTRPEHWTSDKRVLDAFERFKAAIAETEAEVMAKNADPELKNRRGLVNLPYTLLAVSSSPGITGRGVPNSISI</sequence>
<reference evidence="17 18" key="1">
    <citation type="journal article" date="2011" name="Science">
        <title>The Selaginella genome identifies genetic changes associated with the evolution of vascular plants.</title>
        <authorList>
            <person name="Banks J.A."/>
            <person name="Nishiyama T."/>
            <person name="Hasebe M."/>
            <person name="Bowman J.L."/>
            <person name="Gribskov M."/>
            <person name="dePamphilis C."/>
            <person name="Albert V.A."/>
            <person name="Aono N."/>
            <person name="Aoyama T."/>
            <person name="Ambrose B.A."/>
            <person name="Ashton N.W."/>
            <person name="Axtell M.J."/>
            <person name="Barker E."/>
            <person name="Barker M.S."/>
            <person name="Bennetzen J.L."/>
            <person name="Bonawitz N.D."/>
            <person name="Chapple C."/>
            <person name="Cheng C."/>
            <person name="Correa L.G."/>
            <person name="Dacre M."/>
            <person name="DeBarry J."/>
            <person name="Dreyer I."/>
            <person name="Elias M."/>
            <person name="Engstrom E.M."/>
            <person name="Estelle M."/>
            <person name="Feng L."/>
            <person name="Finet C."/>
            <person name="Floyd S.K."/>
            <person name="Frommer W.B."/>
            <person name="Fujita T."/>
            <person name="Gramzow L."/>
            <person name="Gutensohn M."/>
            <person name="Harholt J."/>
            <person name="Hattori M."/>
            <person name="Heyl A."/>
            <person name="Hirai T."/>
            <person name="Hiwatashi Y."/>
            <person name="Ishikawa M."/>
            <person name="Iwata M."/>
            <person name="Karol K.G."/>
            <person name="Koehler B."/>
            <person name="Kolukisaoglu U."/>
            <person name="Kubo M."/>
            <person name="Kurata T."/>
            <person name="Lalonde S."/>
            <person name="Li K."/>
            <person name="Li Y."/>
            <person name="Litt A."/>
            <person name="Lyons E."/>
            <person name="Manning G."/>
            <person name="Maruyama T."/>
            <person name="Michael T.P."/>
            <person name="Mikami K."/>
            <person name="Miyazaki S."/>
            <person name="Morinaga S."/>
            <person name="Murata T."/>
            <person name="Mueller-Roeber B."/>
            <person name="Nelson D.R."/>
            <person name="Obara M."/>
            <person name="Oguri Y."/>
            <person name="Olmstead R.G."/>
            <person name="Onodera N."/>
            <person name="Petersen B.L."/>
            <person name="Pils B."/>
            <person name="Prigge M."/>
            <person name="Rensing S.A."/>
            <person name="Riano-Pachon D.M."/>
            <person name="Roberts A.W."/>
            <person name="Sato Y."/>
            <person name="Scheller H.V."/>
            <person name="Schulz B."/>
            <person name="Schulz C."/>
            <person name="Shakirov E.V."/>
            <person name="Shibagaki N."/>
            <person name="Shinohara N."/>
            <person name="Shippen D.E."/>
            <person name="Soerensen I."/>
            <person name="Sotooka R."/>
            <person name="Sugimoto N."/>
            <person name="Sugita M."/>
            <person name="Sumikawa N."/>
            <person name="Tanurdzic M."/>
            <person name="Theissen G."/>
            <person name="Ulvskov P."/>
            <person name="Wakazuki S."/>
            <person name="Weng J.K."/>
            <person name="Willats W.W."/>
            <person name="Wipf D."/>
            <person name="Wolf P.G."/>
            <person name="Yang L."/>
            <person name="Zimmer A.D."/>
            <person name="Zhu Q."/>
            <person name="Mitros T."/>
            <person name="Hellsten U."/>
            <person name="Loque D."/>
            <person name="Otillar R."/>
            <person name="Salamov A."/>
            <person name="Schmutz J."/>
            <person name="Shapiro H."/>
            <person name="Lindquist E."/>
            <person name="Lucas S."/>
            <person name="Rokhsar D."/>
            <person name="Grigoriev I.V."/>
        </authorList>
    </citation>
    <scope>NUCLEOTIDE SEQUENCE [LARGE SCALE GENOMIC DNA]</scope>
</reference>
<keyword evidence="6" id="KW-0276">Fatty acid metabolism</keyword>
<dbReference type="GO" id="GO:0016702">
    <property type="term" value="F:oxidoreductase activity, acting on single donors with incorporation of molecular oxygen, incorporation of two atoms of oxygen"/>
    <property type="evidence" value="ECO:0000318"/>
    <property type="project" value="GO_Central"/>
</dbReference>
<gene>
    <name evidence="17" type="primary">LOX5</name>
    <name evidence="17" type="ORF">SELMODRAFT_163446</name>
</gene>
<keyword evidence="7 13" id="KW-0223">Dioxygenase</keyword>
<evidence type="ECO:0000313" key="18">
    <source>
        <dbReference type="Proteomes" id="UP000001514"/>
    </source>
</evidence>
<dbReference type="GO" id="GO:0034440">
    <property type="term" value="P:lipid oxidation"/>
    <property type="evidence" value="ECO:0000318"/>
    <property type="project" value="GO_Central"/>
</dbReference>
<keyword evidence="3" id="KW-0444">Lipid biosynthesis</keyword>
<dbReference type="SUPFAM" id="SSF49723">
    <property type="entry name" value="Lipase/lipooxygenase domain (PLAT/LH2 domain)"/>
    <property type="match status" value="1"/>
</dbReference>
<evidence type="ECO:0000256" key="11">
    <source>
        <dbReference type="ARBA" id="ARBA00023160"/>
    </source>
</evidence>